<proteinExistence type="predicted"/>
<reference evidence="2" key="1">
    <citation type="submission" date="2022-07" db="EMBL/GenBank/DDBJ databases">
        <title>Genome analysis of Parmales, a sister group of diatoms, reveals the evolutionary specialization of diatoms from phago-mixotrophs to photoautotrophs.</title>
        <authorList>
            <person name="Ban H."/>
            <person name="Sato S."/>
            <person name="Yoshikawa S."/>
            <person name="Kazumasa Y."/>
            <person name="Nakamura Y."/>
            <person name="Ichinomiya M."/>
            <person name="Saitoh K."/>
            <person name="Sato N."/>
            <person name="Blanc-Mathieu R."/>
            <person name="Endo H."/>
            <person name="Kuwata A."/>
            <person name="Ogata H."/>
        </authorList>
    </citation>
    <scope>NUCLEOTIDE SEQUENCE</scope>
</reference>
<sequence length="273" mass="29025">MLPKRSVNREFFPSMSVGGSQLNSLELSKTPAQRPYRGPLGVKPAWKTDLGERLEDELNKENASVDEEGMGKSRKGKGKGEGGRGRGRAGGRRKGGGSSSSSDENSSSDDDEILDGTPQKTQPDILEAGRLEDMIDYLDAVASDNSDDDEEEVVEMRRSKRTGAGGAVNANNILAGGTTVPVARSIPTGHEHFHIQGQAKKDTGGSRGGRKRKEEGKGGDSSDEDDEEGKQGDDSDLDSDSTIELTDSDSETDSDSDSETDSDGEGGERKSSR</sequence>
<feature type="region of interest" description="Disordered" evidence="1">
    <location>
        <begin position="1"/>
        <end position="127"/>
    </location>
</feature>
<feature type="region of interest" description="Disordered" evidence="1">
    <location>
        <begin position="139"/>
        <end position="273"/>
    </location>
</feature>
<evidence type="ECO:0000313" key="2">
    <source>
        <dbReference type="EMBL" id="GMH56718.1"/>
    </source>
</evidence>
<gene>
    <name evidence="2" type="ORF">TrRE_jg4379</name>
</gene>
<feature type="compositionally biased region" description="Basic and acidic residues" evidence="1">
    <location>
        <begin position="49"/>
        <end position="60"/>
    </location>
</feature>
<dbReference type="AlphaFoldDB" id="A0A9W7DVQ1"/>
<organism evidence="2 3">
    <name type="scientific">Triparma retinervis</name>
    <dbReference type="NCBI Taxonomy" id="2557542"/>
    <lineage>
        <taxon>Eukaryota</taxon>
        <taxon>Sar</taxon>
        <taxon>Stramenopiles</taxon>
        <taxon>Ochrophyta</taxon>
        <taxon>Bolidophyceae</taxon>
        <taxon>Parmales</taxon>
        <taxon>Triparmaceae</taxon>
        <taxon>Triparma</taxon>
    </lineage>
</organism>
<feature type="compositionally biased region" description="Basic residues" evidence="1">
    <location>
        <begin position="85"/>
        <end position="95"/>
    </location>
</feature>
<comment type="caution">
    <text evidence="2">The sequence shown here is derived from an EMBL/GenBank/DDBJ whole genome shotgun (WGS) entry which is preliminary data.</text>
</comment>
<feature type="compositionally biased region" description="Basic and acidic residues" evidence="1">
    <location>
        <begin position="189"/>
        <end position="204"/>
    </location>
</feature>
<evidence type="ECO:0000313" key="3">
    <source>
        <dbReference type="Proteomes" id="UP001165082"/>
    </source>
</evidence>
<protein>
    <submittedName>
        <fullName evidence="2">Uncharacterized protein</fullName>
    </submittedName>
</protein>
<feature type="compositionally biased region" description="Acidic residues" evidence="1">
    <location>
        <begin position="221"/>
        <end position="265"/>
    </location>
</feature>
<keyword evidence="3" id="KW-1185">Reference proteome</keyword>
<dbReference type="EMBL" id="BRXZ01002198">
    <property type="protein sequence ID" value="GMH56718.1"/>
    <property type="molecule type" value="Genomic_DNA"/>
</dbReference>
<accession>A0A9W7DVQ1</accession>
<feature type="compositionally biased region" description="Polar residues" evidence="1">
    <location>
        <begin position="17"/>
        <end position="31"/>
    </location>
</feature>
<name>A0A9W7DVQ1_9STRA</name>
<dbReference type="Proteomes" id="UP001165082">
    <property type="component" value="Unassembled WGS sequence"/>
</dbReference>
<evidence type="ECO:0000256" key="1">
    <source>
        <dbReference type="SAM" id="MobiDB-lite"/>
    </source>
</evidence>